<dbReference type="EMBL" id="JABWTA010000001">
    <property type="protein sequence ID" value="NVE94586.1"/>
    <property type="molecule type" value="Genomic_DNA"/>
</dbReference>
<protein>
    <submittedName>
        <fullName evidence="8">DMT family transporter</fullName>
    </submittedName>
</protein>
<dbReference type="Proteomes" id="UP000546031">
    <property type="component" value="Unassembled WGS sequence"/>
</dbReference>
<dbReference type="GO" id="GO:0016020">
    <property type="term" value="C:membrane"/>
    <property type="evidence" value="ECO:0007669"/>
    <property type="project" value="UniProtKB-SubCell"/>
</dbReference>
<evidence type="ECO:0000256" key="1">
    <source>
        <dbReference type="ARBA" id="ARBA00004141"/>
    </source>
</evidence>
<proteinExistence type="inferred from homology"/>
<dbReference type="InterPro" id="IPR000620">
    <property type="entry name" value="EamA_dom"/>
</dbReference>
<feature type="transmembrane region" description="Helical" evidence="6">
    <location>
        <begin position="245"/>
        <end position="264"/>
    </location>
</feature>
<comment type="subcellular location">
    <subcellularLocation>
        <location evidence="1">Membrane</location>
        <topology evidence="1">Multi-pass membrane protein</topology>
    </subcellularLocation>
</comment>
<feature type="transmembrane region" description="Helical" evidence="6">
    <location>
        <begin position="215"/>
        <end position="233"/>
    </location>
</feature>
<evidence type="ECO:0000256" key="6">
    <source>
        <dbReference type="SAM" id="Phobius"/>
    </source>
</evidence>
<evidence type="ECO:0000313" key="9">
    <source>
        <dbReference type="Proteomes" id="UP000546031"/>
    </source>
</evidence>
<keyword evidence="3 6" id="KW-0812">Transmembrane</keyword>
<name>A0A850HCD5_9SPHN</name>
<dbReference type="PANTHER" id="PTHR22911:SF6">
    <property type="entry name" value="SOLUTE CARRIER FAMILY 35 MEMBER G1"/>
    <property type="match status" value="1"/>
</dbReference>
<comment type="similarity">
    <text evidence="2">Belongs to the drug/metabolite transporter (DMT) superfamily. 10 TMS drug/metabolite exporter (DME) (TC 2.A.7.3) family.</text>
</comment>
<feature type="transmembrane region" description="Helical" evidence="6">
    <location>
        <begin position="177"/>
        <end position="195"/>
    </location>
</feature>
<evidence type="ECO:0000256" key="4">
    <source>
        <dbReference type="ARBA" id="ARBA00022989"/>
    </source>
</evidence>
<keyword evidence="4 6" id="KW-1133">Transmembrane helix</keyword>
<dbReference type="InterPro" id="IPR037185">
    <property type="entry name" value="EmrE-like"/>
</dbReference>
<dbReference type="PANTHER" id="PTHR22911">
    <property type="entry name" value="ACYL-MALONYL CONDENSING ENZYME-RELATED"/>
    <property type="match status" value="1"/>
</dbReference>
<keyword evidence="5 6" id="KW-0472">Membrane</keyword>
<feature type="domain" description="EamA" evidence="7">
    <location>
        <begin position="7"/>
        <end position="139"/>
    </location>
</feature>
<dbReference type="RefSeq" id="WP_176272849.1">
    <property type="nucleotide sequence ID" value="NZ_JABWTA010000001.1"/>
</dbReference>
<reference evidence="8 9" key="1">
    <citation type="submission" date="2020-06" db="EMBL/GenBank/DDBJ databases">
        <title>Altererythrobacter lutimaris sp. nov., a marine bacterium isolated from a tidal flat.</title>
        <authorList>
            <person name="Kim D."/>
            <person name="Yoo Y."/>
            <person name="Kim J.-J."/>
        </authorList>
    </citation>
    <scope>NUCLEOTIDE SEQUENCE [LARGE SCALE GENOMIC DNA]</scope>
    <source>
        <strain evidence="8 9">JGD-16</strain>
    </source>
</reference>
<feature type="domain" description="EamA" evidence="7">
    <location>
        <begin position="152"/>
        <end position="282"/>
    </location>
</feature>
<evidence type="ECO:0000313" key="8">
    <source>
        <dbReference type="EMBL" id="NVE94586.1"/>
    </source>
</evidence>
<feature type="transmembrane region" description="Helical" evidence="6">
    <location>
        <begin position="98"/>
        <end position="117"/>
    </location>
</feature>
<organism evidence="8 9">
    <name type="scientific">Altererythrobacter lutimaris</name>
    <dbReference type="NCBI Taxonomy" id="2743979"/>
    <lineage>
        <taxon>Bacteria</taxon>
        <taxon>Pseudomonadati</taxon>
        <taxon>Pseudomonadota</taxon>
        <taxon>Alphaproteobacteria</taxon>
        <taxon>Sphingomonadales</taxon>
        <taxon>Erythrobacteraceae</taxon>
        <taxon>Altererythrobacter</taxon>
    </lineage>
</organism>
<dbReference type="AlphaFoldDB" id="A0A850HCD5"/>
<evidence type="ECO:0000256" key="2">
    <source>
        <dbReference type="ARBA" id="ARBA00009853"/>
    </source>
</evidence>
<feature type="transmembrane region" description="Helical" evidence="6">
    <location>
        <begin position="124"/>
        <end position="140"/>
    </location>
</feature>
<feature type="transmembrane region" description="Helical" evidence="6">
    <location>
        <begin position="146"/>
        <end position="165"/>
    </location>
</feature>
<accession>A0A850HCD5</accession>
<evidence type="ECO:0000256" key="3">
    <source>
        <dbReference type="ARBA" id="ARBA00022692"/>
    </source>
</evidence>
<feature type="transmembrane region" description="Helical" evidence="6">
    <location>
        <begin position="270"/>
        <end position="288"/>
    </location>
</feature>
<comment type="caution">
    <text evidence="8">The sequence shown here is derived from an EMBL/GenBank/DDBJ whole genome shotgun (WGS) entry which is preliminary data.</text>
</comment>
<feature type="transmembrane region" description="Helical" evidence="6">
    <location>
        <begin position="34"/>
        <end position="54"/>
    </location>
</feature>
<dbReference type="SUPFAM" id="SSF103481">
    <property type="entry name" value="Multidrug resistance efflux transporter EmrE"/>
    <property type="match status" value="2"/>
</dbReference>
<sequence>MQDTERSGLLLALAGFALLSVGDGVIKSMAGVWPALPVAALRFVIGAIGLAIFLSQTEGIAALKPAQPWLQIGRGVCVSVASVCFFSAVYIMPLAETMAIAFLAPVFTALLSGPILGERVRAPVWIASGMAMIGVVVILRPNLLELGLPAMFPLVSAFFFGLMIVLNRKAAGRGSPLAMQFYMAGVAATVLTALAVMAKFSGVEMLDFGPPSWDVVLRCAIVACTATGAHWMVYLGTTRAGASQVAPCTYIQMLVATLIGWLWFGDVPDALTLLGAAIIIGAGLYLWGASKDRGSMTKDVSQDR</sequence>
<evidence type="ECO:0000259" key="7">
    <source>
        <dbReference type="Pfam" id="PF00892"/>
    </source>
</evidence>
<gene>
    <name evidence="8" type="ORF">HUO12_06710</name>
</gene>
<feature type="transmembrane region" description="Helical" evidence="6">
    <location>
        <begin position="75"/>
        <end position="92"/>
    </location>
</feature>
<evidence type="ECO:0000256" key="5">
    <source>
        <dbReference type="ARBA" id="ARBA00023136"/>
    </source>
</evidence>
<keyword evidence="9" id="KW-1185">Reference proteome</keyword>
<dbReference type="Pfam" id="PF00892">
    <property type="entry name" value="EamA"/>
    <property type="match status" value="2"/>
</dbReference>